<keyword evidence="1" id="KW-0732">Signal</keyword>
<dbReference type="GO" id="GO:0042597">
    <property type="term" value="C:periplasmic space"/>
    <property type="evidence" value="ECO:0007669"/>
    <property type="project" value="InterPro"/>
</dbReference>
<dbReference type="OrthoDB" id="63533at2759"/>
<dbReference type="Pfam" id="PF05426">
    <property type="entry name" value="Alginate_lyase"/>
    <property type="match status" value="1"/>
</dbReference>
<dbReference type="AlphaFoldDB" id="A0A1Y1YZY8"/>
<organism evidence="5 6">
    <name type="scientific">Basidiobolus meristosporus CBS 931.73</name>
    <dbReference type="NCBI Taxonomy" id="1314790"/>
    <lineage>
        <taxon>Eukaryota</taxon>
        <taxon>Fungi</taxon>
        <taxon>Fungi incertae sedis</taxon>
        <taxon>Zoopagomycota</taxon>
        <taxon>Entomophthoromycotina</taxon>
        <taxon>Basidiobolomycetes</taxon>
        <taxon>Basidiobolales</taxon>
        <taxon>Basidiobolaceae</taxon>
        <taxon>Basidiobolus</taxon>
    </lineage>
</organism>
<evidence type="ECO:0000259" key="4">
    <source>
        <dbReference type="Pfam" id="PF05426"/>
    </source>
</evidence>
<dbReference type="Gene3D" id="1.50.10.100">
    <property type="entry name" value="Chondroitin AC/alginate lyase"/>
    <property type="match status" value="1"/>
</dbReference>
<comment type="caution">
    <text evidence="5">The sequence shown here is derived from an EMBL/GenBank/DDBJ whole genome shotgun (WGS) entry which is preliminary data.</text>
</comment>
<feature type="compositionally biased region" description="Pro residues" evidence="3">
    <location>
        <begin position="51"/>
        <end position="67"/>
    </location>
</feature>
<evidence type="ECO:0000256" key="1">
    <source>
        <dbReference type="ARBA" id="ARBA00022729"/>
    </source>
</evidence>
<dbReference type="SUPFAM" id="SSF48230">
    <property type="entry name" value="Chondroitin AC/alginate lyase"/>
    <property type="match status" value="1"/>
</dbReference>
<keyword evidence="6" id="KW-1185">Reference proteome</keyword>
<evidence type="ECO:0000256" key="2">
    <source>
        <dbReference type="ARBA" id="ARBA00023239"/>
    </source>
</evidence>
<protein>
    <submittedName>
        <fullName evidence="5">Chondroitin AC/alginate lyase</fullName>
    </submittedName>
</protein>
<dbReference type="STRING" id="1314790.A0A1Y1YZY8"/>
<dbReference type="Proteomes" id="UP000193498">
    <property type="component" value="Unassembled WGS sequence"/>
</dbReference>
<evidence type="ECO:0000256" key="3">
    <source>
        <dbReference type="SAM" id="MobiDB-lite"/>
    </source>
</evidence>
<reference evidence="5 6" key="1">
    <citation type="submission" date="2016-07" db="EMBL/GenBank/DDBJ databases">
        <title>Pervasive Adenine N6-methylation of Active Genes in Fungi.</title>
        <authorList>
            <consortium name="DOE Joint Genome Institute"/>
            <person name="Mondo S.J."/>
            <person name="Dannebaum R.O."/>
            <person name="Kuo R.C."/>
            <person name="Labutti K."/>
            <person name="Haridas S."/>
            <person name="Kuo A."/>
            <person name="Salamov A."/>
            <person name="Ahrendt S.R."/>
            <person name="Lipzen A."/>
            <person name="Sullivan W."/>
            <person name="Andreopoulos W.B."/>
            <person name="Clum A."/>
            <person name="Lindquist E."/>
            <person name="Daum C."/>
            <person name="Ramamoorthy G.K."/>
            <person name="Gryganskyi A."/>
            <person name="Culley D."/>
            <person name="Magnuson J.K."/>
            <person name="James T.Y."/>
            <person name="O'Malley M.A."/>
            <person name="Stajich J.E."/>
            <person name="Spatafora J.W."/>
            <person name="Visel A."/>
            <person name="Grigoriev I.V."/>
        </authorList>
    </citation>
    <scope>NUCLEOTIDE SEQUENCE [LARGE SCALE GENOMIC DNA]</scope>
    <source>
        <strain evidence="5 6">CBS 931.73</strain>
    </source>
</reference>
<keyword evidence="2 5" id="KW-0456">Lyase</keyword>
<evidence type="ECO:0000313" key="5">
    <source>
        <dbReference type="EMBL" id="ORY03598.1"/>
    </source>
</evidence>
<accession>A0A1Y1YZY8</accession>
<sequence length="450" mass="50992">MDKLKEKIHRVSEKLESVGITLPPTMNPTAAKPVVPPRPSANQPISTPAIPSRPPANQPASTPPIPVRPAAEPPLQALVAPNEPYVRFIDYEAVQQQAADRSLLPKEKLNQLEKAAKKSLEKGPFTITCNPHVPPSNDPRDFVSHAPYFWPDEKAADPATAPYVRRDGKKNPRVDELPCQRQLEDMCSEVTNLALGYAFTSEPRYLDHAWTLLRVFFVDESTRMNPNVEYGQIRPNWSSSGELTGLIGVRALTQVTNTLPLLYTERYRQEYLAIQQWFSALVEWMLHSEIGRKAFSCDNNHCSYYHVQLCTYLRFINRNEEARGYLEAFFAQKIPGQITADGDQPLEAERADYVKYMFFNLEALIYLAKLGEALGFNGWESNNQAIRRATEYVIAHTLKGRYDAKGSYVVRTVNEHYGDPNGLFNPFLACETTKLKANIRGYPFKGLEMR</sequence>
<evidence type="ECO:0000313" key="6">
    <source>
        <dbReference type="Proteomes" id="UP000193498"/>
    </source>
</evidence>
<gene>
    <name evidence="5" type="ORF">K493DRAFT_346036</name>
</gene>
<dbReference type="InterPro" id="IPR008929">
    <property type="entry name" value="Chondroitin_lyas"/>
</dbReference>
<feature type="domain" description="Alginate lyase" evidence="4">
    <location>
        <begin position="132"/>
        <end position="398"/>
    </location>
</feature>
<dbReference type="GO" id="GO:0016829">
    <property type="term" value="F:lyase activity"/>
    <property type="evidence" value="ECO:0007669"/>
    <property type="project" value="UniProtKB-KW"/>
</dbReference>
<dbReference type="InParanoid" id="A0A1Y1YZY8"/>
<dbReference type="InterPro" id="IPR008397">
    <property type="entry name" value="Alginate_lyase_dom"/>
</dbReference>
<feature type="region of interest" description="Disordered" evidence="3">
    <location>
        <begin position="15"/>
        <end position="70"/>
    </location>
</feature>
<dbReference type="EMBL" id="MCFE01000044">
    <property type="protein sequence ID" value="ORY03598.1"/>
    <property type="molecule type" value="Genomic_DNA"/>
</dbReference>
<name>A0A1Y1YZY8_9FUNG</name>
<proteinExistence type="predicted"/>